<evidence type="ECO:0000313" key="1">
    <source>
        <dbReference type="EMBL" id="KAF5376577.1"/>
    </source>
</evidence>
<sequence length="147" mass="16469">MSKLVTITPLTRPPQLYSPSAPTYGVRLAPQKSTLDISFTSSKFWSNFELNPTPETGDVWAYCSNPEEAKHFAEKYFSDAIFSSSTGSDNQVGANESNLHFLSEELALLDEIEMDRLLRLDTNENSLLESGAIQEEPSTQIKMVETW</sequence>
<name>A0A8H5H4J4_9AGAR</name>
<dbReference type="EMBL" id="JAACJN010000090">
    <property type="protein sequence ID" value="KAF5376577.1"/>
    <property type="molecule type" value="Genomic_DNA"/>
</dbReference>
<reference evidence="1 2" key="1">
    <citation type="journal article" date="2020" name="ISME J.">
        <title>Uncovering the hidden diversity of litter-decomposition mechanisms in mushroom-forming fungi.</title>
        <authorList>
            <person name="Floudas D."/>
            <person name="Bentzer J."/>
            <person name="Ahren D."/>
            <person name="Johansson T."/>
            <person name="Persson P."/>
            <person name="Tunlid A."/>
        </authorList>
    </citation>
    <scope>NUCLEOTIDE SEQUENCE [LARGE SCALE GENOMIC DNA]</scope>
    <source>
        <strain evidence="1 2">CBS 406.79</strain>
    </source>
</reference>
<dbReference type="AlphaFoldDB" id="A0A8H5H4J4"/>
<accession>A0A8H5H4J4</accession>
<dbReference type="Proteomes" id="UP000518752">
    <property type="component" value="Unassembled WGS sequence"/>
</dbReference>
<protein>
    <submittedName>
        <fullName evidence="1">Uncharacterized protein</fullName>
    </submittedName>
</protein>
<gene>
    <name evidence="1" type="ORF">D9757_008266</name>
</gene>
<comment type="caution">
    <text evidence="1">The sequence shown here is derived from an EMBL/GenBank/DDBJ whole genome shotgun (WGS) entry which is preliminary data.</text>
</comment>
<evidence type="ECO:0000313" key="2">
    <source>
        <dbReference type="Proteomes" id="UP000518752"/>
    </source>
</evidence>
<keyword evidence="2" id="KW-1185">Reference proteome</keyword>
<proteinExistence type="predicted"/>
<organism evidence="1 2">
    <name type="scientific">Collybiopsis confluens</name>
    <dbReference type="NCBI Taxonomy" id="2823264"/>
    <lineage>
        <taxon>Eukaryota</taxon>
        <taxon>Fungi</taxon>
        <taxon>Dikarya</taxon>
        <taxon>Basidiomycota</taxon>
        <taxon>Agaricomycotina</taxon>
        <taxon>Agaricomycetes</taxon>
        <taxon>Agaricomycetidae</taxon>
        <taxon>Agaricales</taxon>
        <taxon>Marasmiineae</taxon>
        <taxon>Omphalotaceae</taxon>
        <taxon>Collybiopsis</taxon>
    </lineage>
</organism>